<organism evidence="1 2">
    <name type="scientific">Caloranaerobacter azorensis H53214</name>
    <dbReference type="NCBI Taxonomy" id="1156417"/>
    <lineage>
        <taxon>Bacteria</taxon>
        <taxon>Bacillati</taxon>
        <taxon>Bacillota</taxon>
        <taxon>Tissierellia</taxon>
        <taxon>Tissierellales</taxon>
        <taxon>Thermohalobacteraceae</taxon>
        <taxon>Caloranaerobacter</taxon>
    </lineage>
</organism>
<name>A0A096CX05_9FIRM</name>
<sequence length="98" mass="11049">MAGININNISKYVEVIEKNLFPIYTDSLVKNQQKIIKELKEKGFNDTQVITGLIQGMANTSFQLAVKLSFLLAAIMNNPDFDLTDEETIKLICKNLIN</sequence>
<dbReference type="Proteomes" id="UP000029622">
    <property type="component" value="Unassembled WGS sequence"/>
</dbReference>
<proteinExistence type="predicted"/>
<accession>A0A096CX05</accession>
<protein>
    <submittedName>
        <fullName evidence="1">Uncharacterized protein</fullName>
    </submittedName>
</protein>
<dbReference type="AlphaFoldDB" id="A0A096CX05"/>
<comment type="caution">
    <text evidence="1">The sequence shown here is derived from an EMBL/GenBank/DDBJ whole genome shotgun (WGS) entry which is preliminary data.</text>
</comment>
<dbReference type="EMBL" id="AZTB01000007">
    <property type="protein sequence ID" value="KGG81084.1"/>
    <property type="molecule type" value="Genomic_DNA"/>
</dbReference>
<evidence type="ECO:0000313" key="1">
    <source>
        <dbReference type="EMBL" id="KGG81084.1"/>
    </source>
</evidence>
<dbReference type="RefSeq" id="WP_035162140.1">
    <property type="nucleotide sequence ID" value="NZ_AZTB01000007.1"/>
</dbReference>
<reference evidence="1 2" key="1">
    <citation type="submission" date="2013-12" db="EMBL/GenBank/DDBJ databases">
        <title>Draft genome sequence of Caloranaerobacter sp. H53214.</title>
        <authorList>
            <person name="Jiang L.J."/>
            <person name="Shao Z.Z."/>
            <person name="Long M.N."/>
        </authorList>
    </citation>
    <scope>NUCLEOTIDE SEQUENCE [LARGE SCALE GENOMIC DNA]</scope>
    <source>
        <strain evidence="1 2">H53214</strain>
    </source>
</reference>
<gene>
    <name evidence="1" type="ORF">Y919_02700</name>
</gene>
<evidence type="ECO:0000313" key="2">
    <source>
        <dbReference type="Proteomes" id="UP000029622"/>
    </source>
</evidence>